<feature type="transmembrane region" description="Helical" evidence="10">
    <location>
        <begin position="29"/>
        <end position="52"/>
    </location>
</feature>
<sequence>MVLVIGLLGNFLVCYVVYRNISMQNVTNIFIVNLAVADFCVLLICLPPTVVWDVTETWFFGTIMCKLTLYFQTVSVSVSVLTLAALSVDRWYAVCRPLQCQATPRRAKTYTLIIWMIALLIGGYH</sequence>
<keyword evidence="7 9" id="KW-0675">Receptor</keyword>
<dbReference type="SUPFAM" id="SSF81321">
    <property type="entry name" value="Family A G protein-coupled receptor-like"/>
    <property type="match status" value="1"/>
</dbReference>
<dbReference type="PRINTS" id="PR01012">
    <property type="entry name" value="NRPEPTIDEYR"/>
</dbReference>
<evidence type="ECO:0000313" key="12">
    <source>
        <dbReference type="EMBL" id="KAA0203982.1"/>
    </source>
</evidence>
<reference evidence="12" key="3">
    <citation type="submission" date="2019-06" db="EMBL/GenBank/DDBJ databases">
        <authorList>
            <person name="Poynton C."/>
            <person name="Hasenbein S."/>
            <person name="Benoit J.B."/>
            <person name="Sepulveda M.S."/>
            <person name="Poelchau M.F."/>
            <person name="Murali S.C."/>
            <person name="Chen S."/>
            <person name="Glastad K.M."/>
            <person name="Werren J.H."/>
            <person name="Vineis J.H."/>
            <person name="Bowen J.L."/>
            <person name="Friedrich M."/>
            <person name="Jones J."/>
            <person name="Robertson H.M."/>
            <person name="Feyereisen R."/>
            <person name="Mechler-Hickson A."/>
            <person name="Mathers N."/>
            <person name="Lee C.E."/>
            <person name="Colbourne J.K."/>
            <person name="Biales A."/>
            <person name="Johnston J.S."/>
            <person name="Wellborn G.A."/>
            <person name="Rosendale A.J."/>
            <person name="Cridge A.G."/>
            <person name="Munoz-Torres M.C."/>
            <person name="Bain P.A."/>
            <person name="Manny A.R."/>
            <person name="Major K.M."/>
            <person name="Lambert F.N."/>
            <person name="Vulpe C.D."/>
            <person name="Tuck P."/>
            <person name="Blalock B.J."/>
            <person name="Lin Y.-Y."/>
            <person name="Smith M.E."/>
            <person name="Ochoa-Acuna H."/>
            <person name="Chen M.-J.M."/>
            <person name="Childers C.P."/>
            <person name="Qu J."/>
            <person name="Dugan S."/>
            <person name="Lee S.L."/>
            <person name="Chao H."/>
            <person name="Dinh H."/>
            <person name="Han Y."/>
            <person name="Doddapaneni H."/>
            <person name="Worley K.C."/>
            <person name="Muzny D.M."/>
            <person name="Gibbs R.A."/>
            <person name="Richards S."/>
        </authorList>
    </citation>
    <scope>NUCLEOTIDE SEQUENCE</scope>
    <source>
        <strain evidence="12">HAZT.00-mixed</strain>
        <tissue evidence="12">Whole organism</tissue>
    </source>
</reference>
<evidence type="ECO:0000256" key="8">
    <source>
        <dbReference type="ARBA" id="ARBA00023224"/>
    </source>
</evidence>
<dbReference type="PROSITE" id="PS50262">
    <property type="entry name" value="G_PROTEIN_RECEP_F1_2"/>
    <property type="match status" value="1"/>
</dbReference>
<evidence type="ECO:0000256" key="9">
    <source>
        <dbReference type="RuleBase" id="RU000688"/>
    </source>
</evidence>
<dbReference type="EMBL" id="JQDR03000223">
    <property type="protein sequence ID" value="KAA0203982.1"/>
    <property type="molecule type" value="Genomic_DNA"/>
</dbReference>
<evidence type="ECO:0000256" key="7">
    <source>
        <dbReference type="ARBA" id="ARBA00023170"/>
    </source>
</evidence>
<reference evidence="12" key="2">
    <citation type="journal article" date="2018" name="Environ. Sci. Technol.">
        <title>The Toxicogenome of Hyalella azteca: A Model for Sediment Ecotoxicology and Evolutionary Toxicology.</title>
        <authorList>
            <person name="Poynton H.C."/>
            <person name="Hasenbein S."/>
            <person name="Benoit J.B."/>
            <person name="Sepulveda M.S."/>
            <person name="Poelchau M.F."/>
            <person name="Hughes D.S.T."/>
            <person name="Murali S.C."/>
            <person name="Chen S."/>
            <person name="Glastad K.M."/>
            <person name="Goodisman M.A.D."/>
            <person name="Werren J.H."/>
            <person name="Vineis J.H."/>
            <person name="Bowen J.L."/>
            <person name="Friedrich M."/>
            <person name="Jones J."/>
            <person name="Robertson H.M."/>
            <person name="Feyereisen R."/>
            <person name="Mechler-Hickson A."/>
            <person name="Mathers N."/>
            <person name="Lee C.E."/>
            <person name="Colbourne J.K."/>
            <person name="Biales A."/>
            <person name="Johnston J.S."/>
            <person name="Wellborn G.A."/>
            <person name="Rosendale A.J."/>
            <person name="Cridge A.G."/>
            <person name="Munoz-Torres M.C."/>
            <person name="Bain P.A."/>
            <person name="Manny A.R."/>
            <person name="Major K.M."/>
            <person name="Lambert F.N."/>
            <person name="Vulpe C.D."/>
            <person name="Tuck P."/>
            <person name="Blalock B.J."/>
            <person name="Lin Y.Y."/>
            <person name="Smith M.E."/>
            <person name="Ochoa-Acuna H."/>
            <person name="Chen M.M."/>
            <person name="Childers C.P."/>
            <person name="Qu J."/>
            <person name="Dugan S."/>
            <person name="Lee S.L."/>
            <person name="Chao H."/>
            <person name="Dinh H."/>
            <person name="Han Y."/>
            <person name="Doddapaneni H."/>
            <person name="Worley K.C."/>
            <person name="Muzny D.M."/>
            <person name="Gibbs R.A."/>
            <person name="Richards S."/>
        </authorList>
    </citation>
    <scope>NUCLEOTIDE SEQUENCE</scope>
    <source>
        <strain evidence="12">HAZT.00-mixed</strain>
        <tissue evidence="12">Whole organism</tissue>
    </source>
</reference>
<dbReference type="AlphaFoldDB" id="A0A6A0HE32"/>
<keyword evidence="3 9" id="KW-0812">Transmembrane</keyword>
<keyword evidence="8 9" id="KW-0807">Transducer</keyword>
<name>A0A6A0HE32_HYAAZ</name>
<comment type="subcellular location">
    <subcellularLocation>
        <location evidence="1">Membrane</location>
        <topology evidence="1">Multi-pass membrane protein</topology>
    </subcellularLocation>
</comment>
<gene>
    <name evidence="12" type="ORF">HAZT_HAZT000882</name>
</gene>
<dbReference type="PANTHER" id="PTHR45695:SF15">
    <property type="entry name" value="OPSIN RH2"/>
    <property type="match status" value="1"/>
</dbReference>
<evidence type="ECO:0000256" key="6">
    <source>
        <dbReference type="ARBA" id="ARBA00023136"/>
    </source>
</evidence>
<dbReference type="Pfam" id="PF00001">
    <property type="entry name" value="7tm_1"/>
    <property type="match status" value="1"/>
</dbReference>
<comment type="caution">
    <text evidence="12">The sequence shown here is derived from an EMBL/GenBank/DDBJ whole genome shotgun (WGS) entry which is preliminary data.</text>
</comment>
<dbReference type="PROSITE" id="PS00237">
    <property type="entry name" value="G_PROTEIN_RECEP_F1_1"/>
    <property type="match status" value="1"/>
</dbReference>
<dbReference type="InterPro" id="IPR017452">
    <property type="entry name" value="GPCR_Rhodpsn_7TM"/>
</dbReference>
<dbReference type="GO" id="GO:0004983">
    <property type="term" value="F:neuropeptide Y receptor activity"/>
    <property type="evidence" value="ECO:0007669"/>
    <property type="project" value="InterPro"/>
</dbReference>
<evidence type="ECO:0000256" key="3">
    <source>
        <dbReference type="ARBA" id="ARBA00022692"/>
    </source>
</evidence>
<feature type="transmembrane region" description="Helical" evidence="10">
    <location>
        <begin position="107"/>
        <end position="124"/>
    </location>
</feature>
<dbReference type="PRINTS" id="PR00237">
    <property type="entry name" value="GPCRRHODOPSN"/>
</dbReference>
<reference evidence="12" key="1">
    <citation type="submission" date="2014-08" db="EMBL/GenBank/DDBJ databases">
        <authorList>
            <person name="Murali S."/>
            <person name="Richards S."/>
            <person name="Bandaranaike D."/>
            <person name="Bellair M."/>
            <person name="Blankenburg K."/>
            <person name="Chao H."/>
            <person name="Dinh H."/>
            <person name="Doddapaneni H."/>
            <person name="Dugan-Rocha S."/>
            <person name="Elkadiri S."/>
            <person name="Gnanaolivu R."/>
            <person name="Hughes D."/>
            <person name="Lee S."/>
            <person name="Li M."/>
            <person name="Ming W."/>
            <person name="Munidasa M."/>
            <person name="Muniz J."/>
            <person name="Nguyen L."/>
            <person name="Osuji N."/>
            <person name="Pu L.-L."/>
            <person name="Puazo M."/>
            <person name="Skinner E."/>
            <person name="Qu C."/>
            <person name="Quiroz J."/>
            <person name="Raj R."/>
            <person name="Weissenberger G."/>
            <person name="Xin Y."/>
            <person name="Zou X."/>
            <person name="Han Y."/>
            <person name="Worley K."/>
            <person name="Muzny D."/>
            <person name="Gibbs R."/>
        </authorList>
    </citation>
    <scope>NUCLEOTIDE SEQUENCE</scope>
    <source>
        <strain evidence="12">HAZT.00-mixed</strain>
        <tissue evidence="12">Whole organism</tissue>
    </source>
</reference>
<keyword evidence="5 9" id="KW-0297">G-protein coupled receptor</keyword>
<dbReference type="InterPro" id="IPR000611">
    <property type="entry name" value="NPY_rcpt"/>
</dbReference>
<evidence type="ECO:0000259" key="11">
    <source>
        <dbReference type="PROSITE" id="PS50262"/>
    </source>
</evidence>
<accession>A0A6A0HE32</accession>
<keyword evidence="6 10" id="KW-0472">Membrane</keyword>
<protein>
    <recommendedName>
        <fullName evidence="11">G-protein coupled receptors family 1 profile domain-containing protein</fullName>
    </recommendedName>
</protein>
<evidence type="ECO:0000256" key="10">
    <source>
        <dbReference type="SAM" id="Phobius"/>
    </source>
</evidence>
<dbReference type="GO" id="GO:0005886">
    <property type="term" value="C:plasma membrane"/>
    <property type="evidence" value="ECO:0007669"/>
    <property type="project" value="TreeGrafter"/>
</dbReference>
<proteinExistence type="inferred from homology"/>
<comment type="similarity">
    <text evidence="2 9">Belongs to the G-protein coupled receptor 1 family.</text>
</comment>
<organism evidence="12">
    <name type="scientific">Hyalella azteca</name>
    <name type="common">Amphipod</name>
    <dbReference type="NCBI Taxonomy" id="294128"/>
    <lineage>
        <taxon>Eukaryota</taxon>
        <taxon>Metazoa</taxon>
        <taxon>Ecdysozoa</taxon>
        <taxon>Arthropoda</taxon>
        <taxon>Crustacea</taxon>
        <taxon>Multicrustacea</taxon>
        <taxon>Malacostraca</taxon>
        <taxon>Eumalacostraca</taxon>
        <taxon>Peracarida</taxon>
        <taxon>Amphipoda</taxon>
        <taxon>Senticaudata</taxon>
        <taxon>Talitrida</taxon>
        <taxon>Talitroidea</taxon>
        <taxon>Hyalellidae</taxon>
        <taxon>Hyalella</taxon>
    </lineage>
</organism>
<feature type="domain" description="G-protein coupled receptors family 1 profile" evidence="11">
    <location>
        <begin position="9"/>
        <end position="125"/>
    </location>
</feature>
<feature type="transmembrane region" description="Helical" evidence="10">
    <location>
        <begin position="58"/>
        <end position="86"/>
    </location>
</feature>
<evidence type="ECO:0000256" key="5">
    <source>
        <dbReference type="ARBA" id="ARBA00023040"/>
    </source>
</evidence>
<evidence type="ECO:0000256" key="1">
    <source>
        <dbReference type="ARBA" id="ARBA00004141"/>
    </source>
</evidence>
<dbReference type="Gene3D" id="1.20.1070.10">
    <property type="entry name" value="Rhodopsin 7-helix transmembrane proteins"/>
    <property type="match status" value="1"/>
</dbReference>
<keyword evidence="4 10" id="KW-1133">Transmembrane helix</keyword>
<dbReference type="InterPro" id="IPR000276">
    <property type="entry name" value="GPCR_Rhodpsn"/>
</dbReference>
<evidence type="ECO:0000256" key="2">
    <source>
        <dbReference type="ARBA" id="ARBA00010663"/>
    </source>
</evidence>
<dbReference type="PANTHER" id="PTHR45695">
    <property type="entry name" value="LEUCOKININ RECEPTOR-RELATED"/>
    <property type="match status" value="1"/>
</dbReference>
<evidence type="ECO:0000256" key="4">
    <source>
        <dbReference type="ARBA" id="ARBA00022989"/>
    </source>
</evidence>
<dbReference type="Proteomes" id="UP000711488">
    <property type="component" value="Unassembled WGS sequence"/>
</dbReference>